<dbReference type="Proteomes" id="UP001255185">
    <property type="component" value="Unassembled WGS sequence"/>
</dbReference>
<dbReference type="RefSeq" id="WP_310026345.1">
    <property type="nucleotide sequence ID" value="NZ_JAVDVI010000007.1"/>
</dbReference>
<protein>
    <recommendedName>
        <fullName evidence="2">Putative beta-lactamase-inhibitor-like PepSY-like domain-containing protein</fullName>
    </recommendedName>
</protein>
<sequence length="145" mass="16830">MKDKIIIACLLFMSSFFMNAQGKVQVRTLPKEGTEFLATHFKDQKIKSIFKVPVDKKHKYEVTLENGTEIELTDRGRWQEVEGNNNPVPYSYLKPATVTYIKTNYGNRKVVEVENGPRFIFVKLDDGVKLQFEAEGKFNRIYTED</sequence>
<gene>
    <name evidence="3" type="ORF">J2X31_001972</name>
</gene>
<evidence type="ECO:0000313" key="4">
    <source>
        <dbReference type="Proteomes" id="UP001255185"/>
    </source>
</evidence>
<feature type="chain" id="PRO_5045763528" description="Putative beta-lactamase-inhibitor-like PepSY-like domain-containing protein" evidence="1">
    <location>
        <begin position="21"/>
        <end position="145"/>
    </location>
</feature>
<feature type="signal peptide" evidence="1">
    <location>
        <begin position="1"/>
        <end position="20"/>
    </location>
</feature>
<dbReference type="SUPFAM" id="SSF160574">
    <property type="entry name" value="BT0923-like"/>
    <property type="match status" value="1"/>
</dbReference>
<organism evidence="3 4">
    <name type="scientific">Flavobacterium arsenatis</name>
    <dbReference type="NCBI Taxonomy" id="1484332"/>
    <lineage>
        <taxon>Bacteria</taxon>
        <taxon>Pseudomonadati</taxon>
        <taxon>Bacteroidota</taxon>
        <taxon>Flavobacteriia</taxon>
        <taxon>Flavobacteriales</taxon>
        <taxon>Flavobacteriaceae</taxon>
        <taxon>Flavobacterium</taxon>
    </lineage>
</organism>
<evidence type="ECO:0000313" key="3">
    <source>
        <dbReference type="EMBL" id="MDR6967958.1"/>
    </source>
</evidence>
<keyword evidence="4" id="KW-1185">Reference proteome</keyword>
<dbReference type="InterPro" id="IPR021533">
    <property type="entry name" value="PepSY-like"/>
</dbReference>
<dbReference type="Gene3D" id="3.40.1420.30">
    <property type="match status" value="1"/>
</dbReference>
<dbReference type="EMBL" id="JAVDVI010000007">
    <property type="protein sequence ID" value="MDR6967958.1"/>
    <property type="molecule type" value="Genomic_DNA"/>
</dbReference>
<keyword evidence="1" id="KW-0732">Signal</keyword>
<evidence type="ECO:0000259" key="2">
    <source>
        <dbReference type="Pfam" id="PF11396"/>
    </source>
</evidence>
<accession>A0ABU1TR55</accession>
<name>A0ABU1TR55_9FLAO</name>
<feature type="domain" description="Putative beta-lactamase-inhibitor-like PepSY-like" evidence="2">
    <location>
        <begin position="59"/>
        <end position="138"/>
    </location>
</feature>
<reference evidence="3 4" key="1">
    <citation type="submission" date="2023-07" db="EMBL/GenBank/DDBJ databases">
        <title>Sorghum-associated microbial communities from plants grown in Nebraska, USA.</title>
        <authorList>
            <person name="Schachtman D."/>
        </authorList>
    </citation>
    <scope>NUCLEOTIDE SEQUENCE [LARGE SCALE GENOMIC DNA]</scope>
    <source>
        <strain evidence="3 4">3773</strain>
    </source>
</reference>
<evidence type="ECO:0000256" key="1">
    <source>
        <dbReference type="SAM" id="SignalP"/>
    </source>
</evidence>
<comment type="caution">
    <text evidence="3">The sequence shown here is derived from an EMBL/GenBank/DDBJ whole genome shotgun (WGS) entry which is preliminary data.</text>
</comment>
<dbReference type="Pfam" id="PF11396">
    <property type="entry name" value="PepSY_like"/>
    <property type="match status" value="1"/>
</dbReference>
<proteinExistence type="predicted"/>